<reference evidence="4 5" key="1">
    <citation type="journal article" date="2016" name="Front. Microbiol.">
        <title>Fuerstia marisgermanicae gen. nov., sp. nov., an Unusual Member of the Phylum Planctomycetes from the German Wadden Sea.</title>
        <authorList>
            <person name="Kohn T."/>
            <person name="Heuer A."/>
            <person name="Jogler M."/>
            <person name="Vollmers J."/>
            <person name="Boedeker C."/>
            <person name="Bunk B."/>
            <person name="Rast P."/>
            <person name="Borchert D."/>
            <person name="Glockner I."/>
            <person name="Freese H.M."/>
            <person name="Klenk H.P."/>
            <person name="Overmann J."/>
            <person name="Kaster A.K."/>
            <person name="Rohde M."/>
            <person name="Wiegand S."/>
            <person name="Jogler C."/>
        </authorList>
    </citation>
    <scope>NUCLEOTIDE SEQUENCE [LARGE SCALE GENOMIC DNA]</scope>
    <source>
        <strain evidence="4 5">NH11</strain>
    </source>
</reference>
<keyword evidence="5" id="KW-1185">Reference proteome</keyword>
<feature type="compositionally biased region" description="Basic and acidic residues" evidence="1">
    <location>
        <begin position="286"/>
        <end position="296"/>
    </location>
</feature>
<evidence type="ECO:0000313" key="4">
    <source>
        <dbReference type="EMBL" id="APZ94352.1"/>
    </source>
</evidence>
<dbReference type="AlphaFoldDB" id="A0A1P8WJW0"/>
<dbReference type="Proteomes" id="UP000187735">
    <property type="component" value="Chromosome"/>
</dbReference>
<dbReference type="OrthoDB" id="281398at2"/>
<dbReference type="RefSeq" id="WP_077025670.1">
    <property type="nucleotide sequence ID" value="NZ_CP017641.1"/>
</dbReference>
<dbReference type="EMBL" id="CP017641">
    <property type="protein sequence ID" value="APZ94352.1"/>
    <property type="molecule type" value="Genomic_DNA"/>
</dbReference>
<evidence type="ECO:0000256" key="2">
    <source>
        <dbReference type="SAM" id="Phobius"/>
    </source>
</evidence>
<name>A0A1P8WJW0_9PLAN</name>
<accession>A0A1P8WJW0</accession>
<feature type="compositionally biased region" description="Acidic residues" evidence="1">
    <location>
        <begin position="273"/>
        <end position="285"/>
    </location>
</feature>
<dbReference type="InterPro" id="IPR046499">
    <property type="entry name" value="DUF6677"/>
</dbReference>
<feature type="transmembrane region" description="Helical" evidence="2">
    <location>
        <begin position="35"/>
        <end position="53"/>
    </location>
</feature>
<dbReference type="KEGG" id="fmr:Fuma_03980"/>
<protein>
    <recommendedName>
        <fullName evidence="3">DUF6677 domain-containing protein</fullName>
    </recommendedName>
</protein>
<proteinExistence type="predicted"/>
<organism evidence="4 5">
    <name type="scientific">Fuerstiella marisgermanici</name>
    <dbReference type="NCBI Taxonomy" id="1891926"/>
    <lineage>
        <taxon>Bacteria</taxon>
        <taxon>Pseudomonadati</taxon>
        <taxon>Planctomycetota</taxon>
        <taxon>Planctomycetia</taxon>
        <taxon>Planctomycetales</taxon>
        <taxon>Planctomycetaceae</taxon>
        <taxon>Fuerstiella</taxon>
    </lineage>
</organism>
<feature type="transmembrane region" description="Helical" evidence="2">
    <location>
        <begin position="243"/>
        <end position="262"/>
    </location>
</feature>
<feature type="domain" description="DUF6677" evidence="3">
    <location>
        <begin position="238"/>
        <end position="269"/>
    </location>
</feature>
<evidence type="ECO:0000256" key="1">
    <source>
        <dbReference type="SAM" id="MobiDB-lite"/>
    </source>
</evidence>
<keyword evidence="2" id="KW-1133">Transmembrane helix</keyword>
<evidence type="ECO:0000259" key="3">
    <source>
        <dbReference type="Pfam" id="PF20382"/>
    </source>
</evidence>
<dbReference type="STRING" id="1891926.Fuma_03980"/>
<feature type="domain" description="DUF6677" evidence="3">
    <location>
        <begin position="13"/>
        <end position="144"/>
    </location>
</feature>
<keyword evidence="2" id="KW-0472">Membrane</keyword>
<gene>
    <name evidence="4" type="ORF">Fuma_03980</name>
</gene>
<dbReference type="Pfam" id="PF20382">
    <property type="entry name" value="DUF6677"/>
    <property type="match status" value="2"/>
</dbReference>
<sequence>MRDPRINFRTRELAALLAFLVPGAGHFYQGRRLKAGVYFTCILSLFFAGMVLGDWQPVYSQVVYSTQNHASLQMQTAESQINSHYSYGYAAQVLVGLPALPALLQQSRFSSNNGVEQGVESEFRSDFSGTMRHGGHFIPVTGTLELGPSDGGRGVSGEFQGETLDGRTVGGPIDGDVVLGRRVFGSPRREAHVTGFFNGDGDAQEGGPTELLGSVARPFHNWYQAPRDNAELDRLHGKLSQHFDIACVFTWIAGLLNLMAIWDAYDGPAYGYGDEEPDEDEDDDSDTAKTKSDKDS</sequence>
<evidence type="ECO:0000313" key="5">
    <source>
        <dbReference type="Proteomes" id="UP000187735"/>
    </source>
</evidence>
<feature type="region of interest" description="Disordered" evidence="1">
    <location>
        <begin position="269"/>
        <end position="296"/>
    </location>
</feature>
<keyword evidence="2" id="KW-0812">Transmembrane</keyword>